<dbReference type="AlphaFoldDB" id="A0AAC8XJY9"/>
<protein>
    <recommendedName>
        <fullName evidence="3">Restriction alleviation protein, Lar family</fullName>
    </recommendedName>
</protein>
<evidence type="ECO:0008006" key="3">
    <source>
        <dbReference type="Google" id="ProtNLM"/>
    </source>
</evidence>
<dbReference type="Proteomes" id="UP000061468">
    <property type="component" value="Chromosome"/>
</dbReference>
<evidence type="ECO:0000313" key="2">
    <source>
        <dbReference type="Proteomes" id="UP000061468"/>
    </source>
</evidence>
<sequence>MSQLNKNQELKPCPFCGSESVELKDIHHVRPCLVTTRINVWIDCPDCPCNMHLDFTDKDKNWREISVEKWNTRDLNAAPAVVKNVKATASTSHLQTRLF</sequence>
<dbReference type="EMBL" id="CP013928">
    <property type="protein sequence ID" value="AMJ78326.1"/>
    <property type="molecule type" value="Genomic_DNA"/>
</dbReference>
<proteinExistence type="predicted"/>
<dbReference type="Pfam" id="PF14354">
    <property type="entry name" value="Lar_restr_allev"/>
    <property type="match status" value="1"/>
</dbReference>
<accession>A0AAC8XJY9</accession>
<dbReference type="RefSeq" id="WP_015066961.1">
    <property type="nucleotide sequence ID" value="NZ_CP013928.1"/>
</dbReference>
<name>A0AAC8XJY9_9ALTE</name>
<evidence type="ECO:0000313" key="1">
    <source>
        <dbReference type="EMBL" id="AMJ78326.1"/>
    </source>
</evidence>
<reference evidence="1 2" key="1">
    <citation type="submission" date="2015-12" db="EMBL/GenBank/DDBJ databases">
        <title>Intraspecies pangenome expansion in the marine bacterium Alteromonas.</title>
        <authorList>
            <person name="Lopez-Perez M."/>
            <person name="Rodriguez-Valera F."/>
        </authorList>
    </citation>
    <scope>NUCLEOTIDE SEQUENCE [LARGE SCALE GENOMIC DNA]</scope>
    <source>
        <strain evidence="1 2">UM8</strain>
    </source>
</reference>
<gene>
    <name evidence="1" type="ORF">AV942_08500</name>
</gene>
<organism evidence="1 2">
    <name type="scientific">Alteromonas mediterranea</name>
    <dbReference type="NCBI Taxonomy" id="314275"/>
    <lineage>
        <taxon>Bacteria</taxon>
        <taxon>Pseudomonadati</taxon>
        <taxon>Pseudomonadota</taxon>
        <taxon>Gammaproteobacteria</taxon>
        <taxon>Alteromonadales</taxon>
        <taxon>Alteromonadaceae</taxon>
        <taxon>Alteromonas/Salinimonas group</taxon>
        <taxon>Alteromonas</taxon>
    </lineage>
</organism>